<dbReference type="RefSeq" id="WP_051166275.1">
    <property type="nucleotide sequence ID" value="NZ_JACJHR010000014.1"/>
</dbReference>
<dbReference type="CDD" id="cd06225">
    <property type="entry name" value="HAMP"/>
    <property type="match status" value="1"/>
</dbReference>
<comment type="caution">
    <text evidence="15">The sequence shown here is derived from an EMBL/GenBank/DDBJ whole genome shotgun (WGS) entry which is preliminary data.</text>
</comment>
<keyword evidence="9" id="KW-0902">Two-component regulatory system</keyword>
<dbReference type="GO" id="GO:0000155">
    <property type="term" value="F:phosphorelay sensor kinase activity"/>
    <property type="evidence" value="ECO:0007669"/>
    <property type="project" value="InterPro"/>
</dbReference>
<dbReference type="AlphaFoldDB" id="A0A2N3WL37"/>
<dbReference type="Pfam" id="PF00672">
    <property type="entry name" value="HAMP"/>
    <property type="match status" value="1"/>
</dbReference>
<evidence type="ECO:0000256" key="3">
    <source>
        <dbReference type="ARBA" id="ARBA00012438"/>
    </source>
</evidence>
<evidence type="ECO:0000256" key="11">
    <source>
        <dbReference type="SAM" id="Phobius"/>
    </source>
</evidence>
<dbReference type="PANTHER" id="PTHR45436">
    <property type="entry name" value="SENSOR HISTIDINE KINASE YKOH"/>
    <property type="match status" value="1"/>
</dbReference>
<feature type="transmembrane region" description="Helical" evidence="11">
    <location>
        <begin position="21"/>
        <end position="43"/>
    </location>
</feature>
<reference evidence="15 16" key="1">
    <citation type="submission" date="2017-12" db="EMBL/GenBank/DDBJ databases">
        <title>Sequencing the genomes of 1000 Actinobacteria strains.</title>
        <authorList>
            <person name="Klenk H.-P."/>
        </authorList>
    </citation>
    <scope>NUCLEOTIDE SEQUENCE [LARGE SCALE GENOMIC DNA]</scope>
    <source>
        <strain evidence="15 16">DSM 45165</strain>
    </source>
</reference>
<evidence type="ECO:0000259" key="13">
    <source>
        <dbReference type="PROSITE" id="PS50885"/>
    </source>
</evidence>
<accession>A0A2N3WL37</accession>
<keyword evidence="8 11" id="KW-1133">Transmembrane helix</keyword>
<evidence type="ECO:0000256" key="1">
    <source>
        <dbReference type="ARBA" id="ARBA00000085"/>
    </source>
</evidence>
<evidence type="ECO:0000313" key="17">
    <source>
        <dbReference type="Proteomes" id="UP000550260"/>
    </source>
</evidence>
<reference evidence="14 17" key="2">
    <citation type="submission" date="2020-08" db="EMBL/GenBank/DDBJ databases">
        <title>Amycolatopsis echigonensis JCM 21831.</title>
        <authorList>
            <person name="Tedsree N."/>
            <person name="Kuncharoen N."/>
            <person name="Likhitwitayawuid K."/>
            <person name="Tanasupawat S."/>
        </authorList>
    </citation>
    <scope>NUCLEOTIDE SEQUENCE [LARGE SCALE GENOMIC DNA]</scope>
    <source>
        <strain evidence="14 17">JCM 21831</strain>
    </source>
</reference>
<evidence type="ECO:0000256" key="8">
    <source>
        <dbReference type="ARBA" id="ARBA00022989"/>
    </source>
</evidence>
<dbReference type="SUPFAM" id="SSF47384">
    <property type="entry name" value="Homodimeric domain of signal transducing histidine kinase"/>
    <property type="match status" value="1"/>
</dbReference>
<dbReference type="Gene3D" id="1.10.287.130">
    <property type="match status" value="1"/>
</dbReference>
<dbReference type="EMBL" id="PJMY01000003">
    <property type="protein sequence ID" value="PKV94591.1"/>
    <property type="molecule type" value="Genomic_DNA"/>
</dbReference>
<dbReference type="Pfam" id="PF00512">
    <property type="entry name" value="HisKA"/>
    <property type="match status" value="1"/>
</dbReference>
<organism evidence="15 16">
    <name type="scientific">Amycolatopsis echigonensis</name>
    <dbReference type="NCBI Taxonomy" id="2576905"/>
    <lineage>
        <taxon>Bacteria</taxon>
        <taxon>Bacillati</taxon>
        <taxon>Actinomycetota</taxon>
        <taxon>Actinomycetes</taxon>
        <taxon>Pseudonocardiales</taxon>
        <taxon>Pseudonocardiaceae</taxon>
        <taxon>Amycolatopsis</taxon>
    </lineage>
</organism>
<feature type="domain" description="Histidine kinase" evidence="12">
    <location>
        <begin position="248"/>
        <end position="459"/>
    </location>
</feature>
<feature type="domain" description="HAMP" evidence="13">
    <location>
        <begin position="187"/>
        <end position="240"/>
    </location>
</feature>
<dbReference type="OrthoDB" id="9786919at2"/>
<dbReference type="InterPro" id="IPR050428">
    <property type="entry name" value="TCS_sensor_his_kinase"/>
</dbReference>
<dbReference type="InterPro" id="IPR036890">
    <property type="entry name" value="HATPase_C_sf"/>
</dbReference>
<dbReference type="SMART" id="SM00304">
    <property type="entry name" value="HAMP"/>
    <property type="match status" value="1"/>
</dbReference>
<dbReference type="PROSITE" id="PS50885">
    <property type="entry name" value="HAMP"/>
    <property type="match status" value="1"/>
</dbReference>
<dbReference type="Proteomes" id="UP000550260">
    <property type="component" value="Unassembled WGS sequence"/>
</dbReference>
<dbReference type="Gene3D" id="3.30.565.10">
    <property type="entry name" value="Histidine kinase-like ATPase, C-terminal domain"/>
    <property type="match status" value="1"/>
</dbReference>
<dbReference type="InterPro" id="IPR003594">
    <property type="entry name" value="HATPase_dom"/>
</dbReference>
<evidence type="ECO:0000313" key="15">
    <source>
        <dbReference type="EMBL" id="PKV94591.1"/>
    </source>
</evidence>
<dbReference type="InterPro" id="IPR005467">
    <property type="entry name" value="His_kinase_dom"/>
</dbReference>
<keyword evidence="6 11" id="KW-0812">Transmembrane</keyword>
<evidence type="ECO:0000259" key="12">
    <source>
        <dbReference type="PROSITE" id="PS50109"/>
    </source>
</evidence>
<dbReference type="SUPFAM" id="SSF158472">
    <property type="entry name" value="HAMP domain-like"/>
    <property type="match status" value="1"/>
</dbReference>
<keyword evidence="4" id="KW-0597">Phosphoprotein</keyword>
<dbReference type="EMBL" id="JACJHR010000014">
    <property type="protein sequence ID" value="MBB2499953.1"/>
    <property type="molecule type" value="Genomic_DNA"/>
</dbReference>
<feature type="transmembrane region" description="Helical" evidence="11">
    <location>
        <begin position="163"/>
        <end position="190"/>
    </location>
</feature>
<dbReference type="InterPro" id="IPR003661">
    <property type="entry name" value="HisK_dim/P_dom"/>
</dbReference>
<name>A0A2N3WL37_9PSEU</name>
<dbReference type="InterPro" id="IPR004358">
    <property type="entry name" value="Sig_transdc_His_kin-like_C"/>
</dbReference>
<accession>A0A8E2B549</accession>
<evidence type="ECO:0000256" key="5">
    <source>
        <dbReference type="ARBA" id="ARBA00022679"/>
    </source>
</evidence>
<dbReference type="EC" id="2.7.13.3" evidence="3"/>
<keyword evidence="7 15" id="KW-0418">Kinase</keyword>
<evidence type="ECO:0000313" key="14">
    <source>
        <dbReference type="EMBL" id="MBB2499953.1"/>
    </source>
</evidence>
<keyword evidence="5" id="KW-0808">Transferase</keyword>
<evidence type="ECO:0000256" key="2">
    <source>
        <dbReference type="ARBA" id="ARBA00004236"/>
    </source>
</evidence>
<evidence type="ECO:0000313" key="16">
    <source>
        <dbReference type="Proteomes" id="UP000233750"/>
    </source>
</evidence>
<sequence length="475" mass="48731">MRPSACIRECVARAGVRRWSSIIAIGILALGMITAGVAVLALLNRSLVSGATDTASAKARNVAAALAAGGPVAEPALTATPGETAAVQILDAGGRVVRSSAELAGEPPILTGLPPAGGEAVATVALPLGQNNAEYRVVAVSSAGYTVVAAQSLEGARTAVARLAVLLVAAAVPLLALAWLAVHLALGAALGPVEAMRRTVAEVSMTDLAVRVPVPRAQDEIQRLASTLNAMLARLASAQAAQRRFVADASHELRSPLSTITATLDLAARHPGRITMAELVDINGAEAARLGELVDDLLVLARTDDGSDAPPAADVDLDDVVRAEAIRLKSIGGLTIEARVRPARIRGNAAQVARAVRNLTENAREHAESTVRLVCRREGRLAVVEVSDDGAGVPAAERSHVFGRFVRLDAERDRGHGGAGLGLAIVAGIAARHGGRAQCLAPPPGRHGAFFRVEFPAAEEDPGAAAARVADETPD</sequence>
<dbReference type="InterPro" id="IPR036097">
    <property type="entry name" value="HisK_dim/P_sf"/>
</dbReference>
<protein>
    <recommendedName>
        <fullName evidence="3">histidine kinase</fullName>
        <ecNumber evidence="3">2.7.13.3</ecNumber>
    </recommendedName>
</protein>
<comment type="subcellular location">
    <subcellularLocation>
        <location evidence="2">Cell membrane</location>
    </subcellularLocation>
</comment>
<dbReference type="CDD" id="cd00082">
    <property type="entry name" value="HisKA"/>
    <property type="match status" value="1"/>
</dbReference>
<keyword evidence="16" id="KW-1185">Reference proteome</keyword>
<evidence type="ECO:0000256" key="7">
    <source>
        <dbReference type="ARBA" id="ARBA00022777"/>
    </source>
</evidence>
<keyword evidence="10 11" id="KW-0472">Membrane</keyword>
<dbReference type="SUPFAM" id="SSF55874">
    <property type="entry name" value="ATPase domain of HSP90 chaperone/DNA topoisomerase II/histidine kinase"/>
    <property type="match status" value="1"/>
</dbReference>
<dbReference type="SMART" id="SM00388">
    <property type="entry name" value="HisKA"/>
    <property type="match status" value="1"/>
</dbReference>
<dbReference type="Proteomes" id="UP000233750">
    <property type="component" value="Unassembled WGS sequence"/>
</dbReference>
<gene>
    <name evidence="15" type="ORF">ATK30_5471</name>
    <name evidence="14" type="ORF">H5411_12550</name>
</gene>
<dbReference type="PANTHER" id="PTHR45436:SF5">
    <property type="entry name" value="SENSOR HISTIDINE KINASE TRCS"/>
    <property type="match status" value="1"/>
</dbReference>
<evidence type="ECO:0000256" key="4">
    <source>
        <dbReference type="ARBA" id="ARBA00022553"/>
    </source>
</evidence>
<dbReference type="InterPro" id="IPR003660">
    <property type="entry name" value="HAMP_dom"/>
</dbReference>
<evidence type="ECO:0000256" key="6">
    <source>
        <dbReference type="ARBA" id="ARBA00022692"/>
    </source>
</evidence>
<dbReference type="PRINTS" id="PR00344">
    <property type="entry name" value="BCTRLSENSOR"/>
</dbReference>
<comment type="catalytic activity">
    <reaction evidence="1">
        <text>ATP + protein L-histidine = ADP + protein N-phospho-L-histidine.</text>
        <dbReference type="EC" id="2.7.13.3"/>
    </reaction>
</comment>
<dbReference type="PROSITE" id="PS50109">
    <property type="entry name" value="HIS_KIN"/>
    <property type="match status" value="1"/>
</dbReference>
<proteinExistence type="predicted"/>
<dbReference type="Pfam" id="PF02518">
    <property type="entry name" value="HATPase_c"/>
    <property type="match status" value="1"/>
</dbReference>
<evidence type="ECO:0000256" key="10">
    <source>
        <dbReference type="ARBA" id="ARBA00023136"/>
    </source>
</evidence>
<evidence type="ECO:0000256" key="9">
    <source>
        <dbReference type="ARBA" id="ARBA00023012"/>
    </source>
</evidence>
<dbReference type="SMART" id="SM00387">
    <property type="entry name" value="HATPase_c"/>
    <property type="match status" value="1"/>
</dbReference>
<dbReference type="GO" id="GO:0005886">
    <property type="term" value="C:plasma membrane"/>
    <property type="evidence" value="ECO:0007669"/>
    <property type="project" value="UniProtKB-SubCell"/>
</dbReference>